<comment type="similarity">
    <text evidence="1">Belongs to the plant acyltransferase family.</text>
</comment>
<dbReference type="InParanoid" id="A0A2P5DE81"/>
<proteinExistence type="inferred from homology"/>
<dbReference type="EMBL" id="JXTC01000276">
    <property type="protein sequence ID" value="PON71604.1"/>
    <property type="molecule type" value="Genomic_DNA"/>
</dbReference>
<keyword evidence="2 4" id="KW-0808">Transferase</keyword>
<dbReference type="Pfam" id="PF02458">
    <property type="entry name" value="Transferase"/>
    <property type="match status" value="3"/>
</dbReference>
<dbReference type="STRING" id="63057.A0A2P5DE81"/>
<comment type="caution">
    <text evidence="4">The sequence shown here is derived from an EMBL/GenBank/DDBJ whole genome shotgun (WGS) entry which is preliminary data.</text>
</comment>
<dbReference type="OrthoDB" id="671439at2759"/>
<evidence type="ECO:0000256" key="3">
    <source>
        <dbReference type="ARBA" id="ARBA00023315"/>
    </source>
</evidence>
<dbReference type="PANTHER" id="PTHR31623">
    <property type="entry name" value="F21J9.9"/>
    <property type="match status" value="1"/>
</dbReference>
<gene>
    <name evidence="4" type="ORF">TorRG33x02_254000</name>
</gene>
<evidence type="ECO:0000313" key="5">
    <source>
        <dbReference type="Proteomes" id="UP000237000"/>
    </source>
</evidence>
<sequence length="340" mass="39007">MKVELEIVSKEMIQPSSPAPHHLRSYQLSFLDQIAPQVYNPFVMFYKPEKDSEFDENTTFIECNDEGIPYLEARVNCKLSHFLQNPNPNELNKLIPFESDKLADVPLGVQVNIFECGYWIMHFSQGCRRFIIFHVPQELWAAIARGDHMDGGAPRISSISGFDRVGITTKDTIISKRFVFNAAMIEDLEGKYAIVNSKGSSNHENQKVPSRVEALSAFIWSDVASRLQLMWSAVNLRPRIEPPLEEHSFGNLYRFATIIPCLDTGGDEQSGIVKRMRDQISRIDKEYVRILQEGTEHLDFIMELISAKVTIFLSFSSWCRFPLYESDFGWGRPIWGDCRP</sequence>
<dbReference type="AlphaFoldDB" id="A0A2P5DE81"/>
<evidence type="ECO:0000256" key="2">
    <source>
        <dbReference type="ARBA" id="ARBA00022679"/>
    </source>
</evidence>
<dbReference type="PANTHER" id="PTHR31623:SF46">
    <property type="entry name" value="VINORINE SYNTHASE-LIKE"/>
    <property type="match status" value="1"/>
</dbReference>
<reference evidence="5" key="1">
    <citation type="submission" date="2016-06" db="EMBL/GenBank/DDBJ databases">
        <title>Parallel loss of symbiosis genes in relatives of nitrogen-fixing non-legume Parasponia.</title>
        <authorList>
            <person name="Van Velzen R."/>
            <person name="Holmer R."/>
            <person name="Bu F."/>
            <person name="Rutten L."/>
            <person name="Van Zeijl A."/>
            <person name="Liu W."/>
            <person name="Santuari L."/>
            <person name="Cao Q."/>
            <person name="Sharma T."/>
            <person name="Shen D."/>
            <person name="Roswanjaya Y."/>
            <person name="Wardhani T."/>
            <person name="Kalhor M.S."/>
            <person name="Jansen J."/>
            <person name="Van den Hoogen J."/>
            <person name="Gungor B."/>
            <person name="Hartog M."/>
            <person name="Hontelez J."/>
            <person name="Verver J."/>
            <person name="Yang W.-C."/>
            <person name="Schijlen E."/>
            <person name="Repin R."/>
            <person name="Schilthuizen M."/>
            <person name="Schranz E."/>
            <person name="Heidstra R."/>
            <person name="Miyata K."/>
            <person name="Fedorova E."/>
            <person name="Kohlen W."/>
            <person name="Bisseling T."/>
            <person name="Smit S."/>
            <person name="Geurts R."/>
        </authorList>
    </citation>
    <scope>NUCLEOTIDE SEQUENCE [LARGE SCALE GENOMIC DNA]</scope>
    <source>
        <strain evidence="5">cv. RG33-2</strain>
    </source>
</reference>
<keyword evidence="3" id="KW-0012">Acyltransferase</keyword>
<keyword evidence="5" id="KW-1185">Reference proteome</keyword>
<accession>A0A2P5DE81</accession>
<dbReference type="GO" id="GO:0016746">
    <property type="term" value="F:acyltransferase activity"/>
    <property type="evidence" value="ECO:0007669"/>
    <property type="project" value="UniProtKB-KW"/>
</dbReference>
<dbReference type="Gene3D" id="3.30.559.10">
    <property type="entry name" value="Chloramphenicol acetyltransferase-like domain"/>
    <property type="match status" value="3"/>
</dbReference>
<name>A0A2P5DE81_TREOI</name>
<protein>
    <submittedName>
        <fullName evidence="4">Transferase</fullName>
    </submittedName>
</protein>
<dbReference type="Proteomes" id="UP000237000">
    <property type="component" value="Unassembled WGS sequence"/>
</dbReference>
<organism evidence="4 5">
    <name type="scientific">Trema orientale</name>
    <name type="common">Charcoal tree</name>
    <name type="synonym">Celtis orientalis</name>
    <dbReference type="NCBI Taxonomy" id="63057"/>
    <lineage>
        <taxon>Eukaryota</taxon>
        <taxon>Viridiplantae</taxon>
        <taxon>Streptophyta</taxon>
        <taxon>Embryophyta</taxon>
        <taxon>Tracheophyta</taxon>
        <taxon>Spermatophyta</taxon>
        <taxon>Magnoliopsida</taxon>
        <taxon>eudicotyledons</taxon>
        <taxon>Gunneridae</taxon>
        <taxon>Pentapetalae</taxon>
        <taxon>rosids</taxon>
        <taxon>fabids</taxon>
        <taxon>Rosales</taxon>
        <taxon>Cannabaceae</taxon>
        <taxon>Trema</taxon>
    </lineage>
</organism>
<evidence type="ECO:0000256" key="1">
    <source>
        <dbReference type="ARBA" id="ARBA00009861"/>
    </source>
</evidence>
<evidence type="ECO:0000313" key="4">
    <source>
        <dbReference type="EMBL" id="PON71604.1"/>
    </source>
</evidence>
<dbReference type="InterPro" id="IPR023213">
    <property type="entry name" value="CAT-like_dom_sf"/>
</dbReference>